<evidence type="ECO:0000256" key="3">
    <source>
        <dbReference type="ARBA" id="ARBA00023224"/>
    </source>
</evidence>
<gene>
    <name evidence="11" type="ORF">LQG66_24810</name>
</gene>
<keyword evidence="7" id="KW-0472">Membrane</keyword>
<comment type="similarity">
    <text evidence="4">Belongs to the methyl-accepting chemotaxis (MCP) protein family.</text>
</comment>
<dbReference type="CDD" id="cd06225">
    <property type="entry name" value="HAMP"/>
    <property type="match status" value="1"/>
</dbReference>
<sequence length="677" mass="69773">MKLSSSLSWIGVRPRIFGGFALVLSFLVLLGGFAMVQVGRIGGTVDELVTSAAGDAGMSQVRAALLGANGAVEKFIRTWNIGDKDLAANAIETVSRLADQAEQRYGKLPAIAQGIAPVRTALTSYRSSFSAAAESVDRLRAATAKTDAHGATAGLDVAGIQVALANRTGTERLFQPLRLAAAVDGVRVSVMRYGSTMTTADAVDAKNALANSQAAVGATESEIAPTGEAKLKMLVVALKEALTADASALEEVIKGADDLRAKQADLAKASATIDSEVGRINQQLGAARAEQGARTGVAVEDTRQTVIVTAAGAVVLGAVLAWLIGASVSGPIRSMTDRMQSLAAGELEQPIPGGEQRDEIGRMARAVEIFRENALAVRRMEQDAAAQREAAEAERARMMSDLAGRFEQGMQGVITGVGGRASEMGHSAKELARVAERGRGLAEAVATRAEQASVNVQTVASATQELAASIREISGQVQRSVSVSTRATHETQRTSDLINGLSSAAERIGTIVQLIQAIASQTNLLALNATIEAARAGDAGRGFAIVASEVKNLASQTAQATEQISSQIATIQNATEETVGAIAQFGTTVKEIAEISNAIAAAVEQQGAATSEIARNVEQAANGTAAVTQEIGDVRAVAGQTDAGAEAALTAAAALQQQAASLKSNVDDFLQTIRTAA</sequence>
<dbReference type="PROSITE" id="PS50111">
    <property type="entry name" value="CHEMOTAXIS_TRANSDUC_2"/>
    <property type="match status" value="1"/>
</dbReference>
<evidence type="ECO:0000259" key="8">
    <source>
        <dbReference type="PROSITE" id="PS50111"/>
    </source>
</evidence>
<dbReference type="Gene3D" id="1.10.287.950">
    <property type="entry name" value="Methyl-accepting chemotaxis protein"/>
    <property type="match status" value="1"/>
</dbReference>
<dbReference type="InterPro" id="IPR004089">
    <property type="entry name" value="MCPsignal_dom"/>
</dbReference>
<keyword evidence="2" id="KW-1003">Cell membrane</keyword>
<keyword evidence="6" id="KW-0175">Coiled coil</keyword>
<protein>
    <submittedName>
        <fullName evidence="11">Methyl-accepting chemotaxis protein</fullName>
    </submittedName>
</protein>
<evidence type="ECO:0000256" key="2">
    <source>
        <dbReference type="ARBA" id="ARBA00022519"/>
    </source>
</evidence>
<dbReference type="Pfam" id="PF00672">
    <property type="entry name" value="HAMP"/>
    <property type="match status" value="1"/>
</dbReference>
<evidence type="ECO:0000313" key="11">
    <source>
        <dbReference type="EMBL" id="UFZ02493.1"/>
    </source>
</evidence>
<keyword evidence="3 5" id="KW-0807">Transducer</keyword>
<dbReference type="PANTHER" id="PTHR32089">
    <property type="entry name" value="METHYL-ACCEPTING CHEMOTAXIS PROTEIN MCPB"/>
    <property type="match status" value="1"/>
</dbReference>
<evidence type="ECO:0000259" key="9">
    <source>
        <dbReference type="PROSITE" id="PS50192"/>
    </source>
</evidence>
<dbReference type="Proteomes" id="UP001431010">
    <property type="component" value="Chromosome"/>
</dbReference>
<keyword evidence="2" id="KW-0997">Cell inner membrane</keyword>
<feature type="domain" description="HAMP" evidence="10">
    <location>
        <begin position="326"/>
        <end position="379"/>
    </location>
</feature>
<keyword evidence="7" id="KW-1133">Transmembrane helix</keyword>
<evidence type="ECO:0000256" key="1">
    <source>
        <dbReference type="ARBA" id="ARBA00004429"/>
    </source>
</evidence>
<feature type="domain" description="T-SNARE coiled-coil homology" evidence="9">
    <location>
        <begin position="572"/>
        <end position="634"/>
    </location>
</feature>
<feature type="domain" description="Methyl-accepting transducer" evidence="8">
    <location>
        <begin position="420"/>
        <end position="656"/>
    </location>
</feature>
<dbReference type="SUPFAM" id="SSF58104">
    <property type="entry name" value="Methyl-accepting chemotaxis protein (MCP) signaling domain"/>
    <property type="match status" value="1"/>
</dbReference>
<evidence type="ECO:0000256" key="7">
    <source>
        <dbReference type="SAM" id="Phobius"/>
    </source>
</evidence>
<keyword evidence="7" id="KW-0812">Transmembrane</keyword>
<keyword evidence="12" id="KW-1185">Reference proteome</keyword>
<reference evidence="11" key="1">
    <citation type="journal article" date="2024" name="Antonie Van Leeuwenhoek">
        <title>Bradyrhizobium ontarionense sp. nov., a novel bacterial symbiont isolated from Aeschynomene indica (Indian jointvetch), harbours photosynthesis, nitrogen fixation and nitrous oxide (N2O) reductase genes.</title>
        <authorList>
            <person name="Bromfield E.S.P."/>
            <person name="Cloutier S."/>
        </authorList>
    </citation>
    <scope>NUCLEOTIDE SEQUENCE</scope>
    <source>
        <strain evidence="11">A19</strain>
    </source>
</reference>
<comment type="subcellular location">
    <subcellularLocation>
        <location evidence="1">Cell inner membrane</location>
        <topology evidence="1">Multi-pass membrane protein</topology>
    </subcellularLocation>
</comment>
<organism evidence="11 12">
    <name type="scientific">Bradyrhizobium ontarionense</name>
    <dbReference type="NCBI Taxonomy" id="2898149"/>
    <lineage>
        <taxon>Bacteria</taxon>
        <taxon>Pseudomonadati</taxon>
        <taxon>Pseudomonadota</taxon>
        <taxon>Alphaproteobacteria</taxon>
        <taxon>Hyphomicrobiales</taxon>
        <taxon>Nitrobacteraceae</taxon>
        <taxon>Bradyrhizobium</taxon>
    </lineage>
</organism>
<evidence type="ECO:0000256" key="6">
    <source>
        <dbReference type="SAM" id="Coils"/>
    </source>
</evidence>
<dbReference type="SMART" id="SM00304">
    <property type="entry name" value="HAMP"/>
    <property type="match status" value="1"/>
</dbReference>
<accession>A0ABY3R6V8</accession>
<evidence type="ECO:0000259" key="10">
    <source>
        <dbReference type="PROSITE" id="PS50885"/>
    </source>
</evidence>
<dbReference type="PANTHER" id="PTHR32089:SF112">
    <property type="entry name" value="LYSOZYME-LIKE PROTEIN-RELATED"/>
    <property type="match status" value="1"/>
</dbReference>
<dbReference type="InterPro" id="IPR000727">
    <property type="entry name" value="T_SNARE_dom"/>
</dbReference>
<dbReference type="EMBL" id="CP088156">
    <property type="protein sequence ID" value="UFZ02493.1"/>
    <property type="molecule type" value="Genomic_DNA"/>
</dbReference>
<feature type="coiled-coil region" evidence="6">
    <location>
        <begin position="645"/>
        <end position="672"/>
    </location>
</feature>
<dbReference type="Gene3D" id="6.10.340.10">
    <property type="match status" value="1"/>
</dbReference>
<evidence type="ECO:0000313" key="12">
    <source>
        <dbReference type="Proteomes" id="UP001431010"/>
    </source>
</evidence>
<name>A0ABY3R6V8_9BRAD</name>
<dbReference type="Pfam" id="PF00015">
    <property type="entry name" value="MCPsignal"/>
    <property type="match status" value="1"/>
</dbReference>
<proteinExistence type="inferred from homology"/>
<dbReference type="PROSITE" id="PS50192">
    <property type="entry name" value="T_SNARE"/>
    <property type="match status" value="1"/>
</dbReference>
<dbReference type="InterPro" id="IPR003660">
    <property type="entry name" value="HAMP_dom"/>
</dbReference>
<dbReference type="PROSITE" id="PS50885">
    <property type="entry name" value="HAMP"/>
    <property type="match status" value="1"/>
</dbReference>
<dbReference type="SMART" id="SM00283">
    <property type="entry name" value="MA"/>
    <property type="match status" value="1"/>
</dbReference>
<evidence type="ECO:0000256" key="5">
    <source>
        <dbReference type="PROSITE-ProRule" id="PRU00284"/>
    </source>
</evidence>
<dbReference type="RefSeq" id="WP_231318282.1">
    <property type="nucleotide sequence ID" value="NZ_CP088156.1"/>
</dbReference>
<evidence type="ECO:0000256" key="4">
    <source>
        <dbReference type="ARBA" id="ARBA00029447"/>
    </source>
</evidence>
<feature type="transmembrane region" description="Helical" evidence="7">
    <location>
        <begin position="306"/>
        <end position="329"/>
    </location>
</feature>